<dbReference type="Proteomes" id="UP000011770">
    <property type="component" value="Unassembled WGS sequence"/>
</dbReference>
<evidence type="ECO:0000313" key="2">
    <source>
        <dbReference type="Proteomes" id="UP000011770"/>
    </source>
</evidence>
<accession>M3G7D2</accession>
<organism evidence="1 2">
    <name type="scientific">Leptospira weilii serovar Topaz str. LT2116</name>
    <dbReference type="NCBI Taxonomy" id="1088540"/>
    <lineage>
        <taxon>Bacteria</taxon>
        <taxon>Pseudomonadati</taxon>
        <taxon>Spirochaetota</taxon>
        <taxon>Spirochaetia</taxon>
        <taxon>Leptospirales</taxon>
        <taxon>Leptospiraceae</taxon>
        <taxon>Leptospira</taxon>
    </lineage>
</organism>
<dbReference type="EMBL" id="AHOR02000029">
    <property type="protein sequence ID" value="EMF81904.1"/>
    <property type="molecule type" value="Genomic_DNA"/>
</dbReference>
<protein>
    <submittedName>
        <fullName evidence="1">Uncharacterized protein</fullName>
    </submittedName>
</protein>
<sequence length="103" mass="12343">MILIDLPFTLVFDTILLPLTFPYYLYVESGSPESEEWFYKKWKKRLYTFIAKNSSNNILSLTLKEKGGEYINREDLLRSISYLEKTFCIYKRKELPSIKIWSI</sequence>
<evidence type="ECO:0000313" key="1">
    <source>
        <dbReference type="EMBL" id="EMF81904.1"/>
    </source>
</evidence>
<dbReference type="AlphaFoldDB" id="M3G7D2"/>
<comment type="caution">
    <text evidence="1">The sequence shown here is derived from an EMBL/GenBank/DDBJ whole genome shotgun (WGS) entry which is preliminary data.</text>
</comment>
<proteinExistence type="predicted"/>
<gene>
    <name evidence="1" type="ORF">LEP1GSC188_0805</name>
</gene>
<name>M3G7D2_9LEPT</name>
<reference evidence="1 2" key="1">
    <citation type="submission" date="2013-01" db="EMBL/GenBank/DDBJ databases">
        <authorList>
            <person name="Harkins D.M."/>
            <person name="Durkin A.S."/>
            <person name="Brinkac L.M."/>
            <person name="Haft D.H."/>
            <person name="Selengut J.D."/>
            <person name="Sanka R."/>
            <person name="DePew J."/>
            <person name="Purushe J."/>
            <person name="Tulsiani S.M."/>
            <person name="Graham G.C."/>
            <person name="Burns M.-A."/>
            <person name="Dohnt M.F."/>
            <person name="Smythe L.D."/>
            <person name="McKay D.B."/>
            <person name="Craig S.B."/>
            <person name="Vinetz J.M."/>
            <person name="Sutton G.G."/>
            <person name="Nierman W.C."/>
            <person name="Fouts D.E."/>
        </authorList>
    </citation>
    <scope>NUCLEOTIDE SEQUENCE [LARGE SCALE GENOMIC DNA]</scope>
    <source>
        <strain evidence="1 2">LT2116</strain>
    </source>
</reference>